<proteinExistence type="inferred from homology"/>
<feature type="region of interest" description="Disordered" evidence="18">
    <location>
        <begin position="616"/>
        <end position="735"/>
    </location>
</feature>
<dbReference type="InterPro" id="IPR057546">
    <property type="entry name" value="HEAT_GCN1"/>
</dbReference>
<keyword evidence="16" id="KW-0137">Centromere</keyword>
<keyword evidence="7" id="KW-0963">Cytoplasm</keyword>
<keyword evidence="9" id="KW-0493">Microtubule</keyword>
<feature type="compositionally biased region" description="Pro residues" evidence="18">
    <location>
        <begin position="1157"/>
        <end position="1170"/>
    </location>
</feature>
<evidence type="ECO:0000256" key="13">
    <source>
        <dbReference type="ARBA" id="ARBA00023034"/>
    </source>
</evidence>
<keyword evidence="14" id="KW-0206">Cytoskeleton</keyword>
<dbReference type="Pfam" id="PF21041">
    <property type="entry name" value="XMAP215_CLASP_TOG"/>
    <property type="match status" value="1"/>
</dbReference>
<sequence>MEVNMEYCLAQVVQKDLGRKVQVGQELIDYIVDKEKSQDLEQDQTALDRMVDGIATTWVNSSNFKVALLGIDLLSALVTRLQDRFRNHVGTVLASLIDRLGDSKDQVRDQDQILLLKIMEQAASPQYVWDRMLGGFKHKNNRTREGVCLCLISTLNMYGAQGLTLSKIVPHICNLLGDPTSQVRDAAMGCLVEIYRHVGERVRMDLSKKGLPQSRLNVIFSRFDEVQRSGNMIPSSGSDKNFDDEDSVDGGRSSSSASSSKAPPSGRRAVAAASVRRPSSATGPGKISAKDAAAGAVDEEDFIKAFEEVPTIQIHSNRDMEDNLSKVREVLSDDKNDWEHRVVALKKVRSLLLAGALEYDSFPQQLRLLEAPLKLSAKDLRSQVVREACITLGYLSTLLGNKFDHCAETLMPTLLNLVPNSAKVMATSGMAAIRLILRHTHYSRLIPIITSNCTSKSVAVRRRSYEFLELLLLEWQTHTLERHVAVLTETIKKGIHDADSEARSVARKCYWGFHGHYSREAEHLFQALESTYQKALQSHLKSSDSVVSLPQSDRSSSSSQESLNRPLSVKSAIGGSMTRGKMVSSRVNSNAGGSLQRSRSDIDVNAAASAKSRLVTVPSASPFSSAAALPPGSYASLDGTPGKIDTGRVRTRRTSSGNAVGANATVTDSRGRSRAKMMSQSQPGSRSSSPGKLLGHSSGYGRISRPPATSSTPADKRSKVPRSQGCSRDSSPNRLGLDRFGLIHQARISASVNAMRVLNTGTEVEAAVADALLLGDSRNKRKPMRRRYESPGIYSDDDANSDASSACSERSYGSRNGGIPHYLRQTEDVAEVLNHCASSNWSERKEGLLGLQNLLKSQRILSRVELKRLCEIFTRMFADPHSKRVFSMFLETLVDFVLVHREDLQDWLFVLLTQLLKKMGADLLGSVQAKVQKALDITRESFPFDQQFNILMRFIVDQTQTPNLKVKVAILKYIESLGRQMDPTDFVNSSETRLAVSRIITWTTEPKSSDVRKTLHNWVVEELSGRSGTAALLSQQAGEGHLEERCKQAAQVVLISLFELNTPEFTMLLGALPKTFQDGATKLLHNHLKNSSNTNSVVKEAAMSILSSPSNTIGRTPPRHTPSRTSPLTSPTNCSHGGLSPSRLWGGCWSGDGLSKHPPPPHPPPPPSTPSGPALRVLRRAYSPSMLEYDTENMNSDEIYSSLRGVTEAIQSFSYRSQEDLNEPRGKRDDAVGREGVASSPGSDARLGLDVVEGGRTALDNKTSLLNTPSPRSFSGPRAREFAPYGYGDTITSSYDKSALKEAVFDDDVEQFRDCRRQDGSGENKMLLPKGFAPGSQDHSDLVADLLKELSNHNERVDERKGALVELLKITREDSLAVWDEHFKTILLLLLETLGDKDHTIRALALRVLKEILRNQPARFKNYAELTIMKTLEAHKDSHKEVVRAAEEAASTLAGSIHPEQCIKVLCPIVQTADYPINLAAIKMQTKVIERITKESLHQLLPDIIPGLLQGYDNTESSVRKASVFCLVAIYSVIGEELKPHLQLLTGSKMKLLNLYIKRAQTTNSNSSSSSDVSSHS</sequence>
<evidence type="ECO:0000313" key="21">
    <source>
        <dbReference type="RefSeq" id="XP_045563219.1"/>
    </source>
</evidence>
<evidence type="ECO:0000256" key="1">
    <source>
        <dbReference type="ARBA" id="ARBA00004186"/>
    </source>
</evidence>
<dbReference type="Proteomes" id="UP001652741">
    <property type="component" value="Chromosome ssa25"/>
</dbReference>
<dbReference type="Pfam" id="PF23271">
    <property type="entry name" value="HEAT_GCN1"/>
    <property type="match status" value="1"/>
</dbReference>
<evidence type="ECO:0000256" key="17">
    <source>
        <dbReference type="PROSITE-ProRule" id="PRU00103"/>
    </source>
</evidence>
<dbReference type="Gene3D" id="1.25.10.10">
    <property type="entry name" value="Leucine-rich Repeat Variant"/>
    <property type="match status" value="4"/>
</dbReference>
<keyword evidence="10" id="KW-0677">Repeat</keyword>
<evidence type="ECO:0000256" key="8">
    <source>
        <dbReference type="ARBA" id="ARBA00022618"/>
    </source>
</evidence>
<evidence type="ECO:0000256" key="4">
    <source>
        <dbReference type="ARBA" id="ARBA00004629"/>
    </source>
</evidence>
<dbReference type="PROSITE" id="PS50077">
    <property type="entry name" value="HEAT_REPEAT"/>
    <property type="match status" value="1"/>
</dbReference>
<feature type="repeat" description="HEAT" evidence="17">
    <location>
        <begin position="168"/>
        <end position="206"/>
    </location>
</feature>
<feature type="region of interest" description="Disordered" evidence="18">
    <location>
        <begin position="1107"/>
        <end position="1174"/>
    </location>
</feature>
<evidence type="ECO:0000256" key="15">
    <source>
        <dbReference type="ARBA" id="ARBA00023306"/>
    </source>
</evidence>
<feature type="compositionally biased region" description="Low complexity" evidence="18">
    <location>
        <begin position="677"/>
        <end position="691"/>
    </location>
</feature>
<dbReference type="InterPro" id="IPR024395">
    <property type="entry name" value="CLASP_N_dom"/>
</dbReference>
<reference evidence="21" key="1">
    <citation type="submission" date="2025-08" db="UniProtKB">
        <authorList>
            <consortium name="RefSeq"/>
        </authorList>
    </citation>
    <scope>IDENTIFICATION</scope>
</reference>
<evidence type="ECO:0000256" key="5">
    <source>
        <dbReference type="ARBA" id="ARBA00009549"/>
    </source>
</evidence>
<dbReference type="SUPFAM" id="SSF48371">
    <property type="entry name" value="ARM repeat"/>
    <property type="match status" value="1"/>
</dbReference>
<dbReference type="PANTHER" id="PTHR21567:SF28">
    <property type="entry name" value="CLIP-ASSOCIATING PROTEIN 1"/>
    <property type="match status" value="1"/>
</dbReference>
<evidence type="ECO:0000256" key="18">
    <source>
        <dbReference type="SAM" id="MobiDB-lite"/>
    </source>
</evidence>
<evidence type="ECO:0000256" key="11">
    <source>
        <dbReference type="ARBA" id="ARBA00022776"/>
    </source>
</evidence>
<organism evidence="20 21">
    <name type="scientific">Salmo salar</name>
    <name type="common">Atlantic salmon</name>
    <dbReference type="NCBI Taxonomy" id="8030"/>
    <lineage>
        <taxon>Eukaryota</taxon>
        <taxon>Metazoa</taxon>
        <taxon>Chordata</taxon>
        <taxon>Craniata</taxon>
        <taxon>Vertebrata</taxon>
        <taxon>Euteleostomi</taxon>
        <taxon>Actinopterygii</taxon>
        <taxon>Neopterygii</taxon>
        <taxon>Teleostei</taxon>
        <taxon>Protacanthopterygii</taxon>
        <taxon>Salmoniformes</taxon>
        <taxon>Salmonidae</taxon>
        <taxon>Salmoninae</taxon>
        <taxon>Salmo</taxon>
    </lineage>
</organism>
<comment type="similarity">
    <text evidence="5">Belongs to the CLASP family.</text>
</comment>
<evidence type="ECO:0000259" key="19">
    <source>
        <dbReference type="SMART" id="SM01349"/>
    </source>
</evidence>
<keyword evidence="20" id="KW-1185">Reference proteome</keyword>
<evidence type="ECO:0000256" key="3">
    <source>
        <dbReference type="ARBA" id="ARBA00004601"/>
    </source>
</evidence>
<keyword evidence="15" id="KW-0131">Cell cycle</keyword>
<dbReference type="InterPro" id="IPR016024">
    <property type="entry name" value="ARM-type_fold"/>
</dbReference>
<evidence type="ECO:0000256" key="12">
    <source>
        <dbReference type="ARBA" id="ARBA00022838"/>
    </source>
</evidence>
<dbReference type="InterPro" id="IPR048491">
    <property type="entry name" value="XMAP215_CLASP_TOG"/>
</dbReference>
<keyword evidence="11" id="KW-0498">Mitosis</keyword>
<dbReference type="InterPro" id="IPR034085">
    <property type="entry name" value="TOG"/>
</dbReference>
<keyword evidence="6" id="KW-0158">Chromosome</keyword>
<feature type="compositionally biased region" description="Polar residues" evidence="18">
    <location>
        <begin position="724"/>
        <end position="733"/>
    </location>
</feature>
<dbReference type="Pfam" id="PF12348">
    <property type="entry name" value="CLASP_N"/>
    <property type="match status" value="1"/>
</dbReference>
<keyword evidence="12" id="KW-0995">Kinetochore</keyword>
<keyword evidence="8" id="KW-0132">Cell division</keyword>
<evidence type="ECO:0000256" key="6">
    <source>
        <dbReference type="ARBA" id="ARBA00022454"/>
    </source>
</evidence>
<dbReference type="InterPro" id="IPR021133">
    <property type="entry name" value="HEAT_type_2"/>
</dbReference>
<protein>
    <submittedName>
        <fullName evidence="21">CLIP-associating protein 1-B isoform X26</fullName>
    </submittedName>
</protein>
<name>A0ABM3DWP2_SALSA</name>
<keyword evidence="13" id="KW-0333">Golgi apparatus</keyword>
<feature type="compositionally biased region" description="Polar residues" evidence="18">
    <location>
        <begin position="585"/>
        <end position="597"/>
    </location>
</feature>
<dbReference type="GeneID" id="106586426"/>
<feature type="region of interest" description="Disordered" evidence="18">
    <location>
        <begin position="1215"/>
        <end position="1245"/>
    </location>
</feature>
<evidence type="ECO:0000313" key="20">
    <source>
        <dbReference type="Proteomes" id="UP001652741"/>
    </source>
</evidence>
<feature type="compositionally biased region" description="Basic and acidic residues" evidence="18">
    <location>
        <begin position="1217"/>
        <end position="1233"/>
    </location>
</feature>
<evidence type="ECO:0000256" key="10">
    <source>
        <dbReference type="ARBA" id="ARBA00022737"/>
    </source>
</evidence>
<feature type="compositionally biased region" description="Low complexity" evidence="18">
    <location>
        <begin position="545"/>
        <end position="568"/>
    </location>
</feature>
<feature type="domain" description="TOG" evidence="19">
    <location>
        <begin position="1331"/>
        <end position="1566"/>
    </location>
</feature>
<feature type="region of interest" description="Disordered" evidence="18">
    <location>
        <begin position="230"/>
        <end position="291"/>
    </location>
</feature>
<dbReference type="InterPro" id="IPR011989">
    <property type="entry name" value="ARM-like"/>
</dbReference>
<dbReference type="PANTHER" id="PTHR21567">
    <property type="entry name" value="CLASP"/>
    <property type="match status" value="1"/>
</dbReference>
<feature type="compositionally biased region" description="Low complexity" evidence="18">
    <location>
        <begin position="618"/>
        <end position="631"/>
    </location>
</feature>
<feature type="domain" description="TOG" evidence="19">
    <location>
        <begin position="2"/>
        <end position="232"/>
    </location>
</feature>
<feature type="compositionally biased region" description="Low complexity" evidence="18">
    <location>
        <begin position="1123"/>
        <end position="1132"/>
    </location>
</feature>
<evidence type="ECO:0000256" key="9">
    <source>
        <dbReference type="ARBA" id="ARBA00022701"/>
    </source>
</evidence>
<feature type="region of interest" description="Disordered" evidence="18">
    <location>
        <begin position="543"/>
        <end position="600"/>
    </location>
</feature>
<accession>A0ABM3DWP2</accession>
<evidence type="ECO:0000256" key="2">
    <source>
        <dbReference type="ARBA" id="ARBA00004300"/>
    </source>
</evidence>
<dbReference type="RefSeq" id="XP_045563219.1">
    <property type="nucleotide sequence ID" value="XM_045707263.1"/>
</dbReference>
<gene>
    <name evidence="21" type="primary">clasp1a</name>
</gene>
<evidence type="ECO:0000256" key="7">
    <source>
        <dbReference type="ARBA" id="ARBA00022490"/>
    </source>
</evidence>
<feature type="domain" description="TOG" evidence="19">
    <location>
        <begin position="319"/>
        <end position="551"/>
    </location>
</feature>
<feature type="compositionally biased region" description="Polar residues" evidence="18">
    <location>
        <begin position="230"/>
        <end position="239"/>
    </location>
</feature>
<feature type="compositionally biased region" description="Low complexity" evidence="18">
    <location>
        <begin position="250"/>
        <end position="281"/>
    </location>
</feature>
<feature type="region of interest" description="Disordered" evidence="18">
    <location>
        <begin position="783"/>
        <end position="813"/>
    </location>
</feature>
<evidence type="ECO:0000256" key="14">
    <source>
        <dbReference type="ARBA" id="ARBA00023212"/>
    </source>
</evidence>
<evidence type="ECO:0000256" key="16">
    <source>
        <dbReference type="ARBA" id="ARBA00023328"/>
    </source>
</evidence>
<dbReference type="SMART" id="SM01349">
    <property type="entry name" value="TOG"/>
    <property type="match status" value="3"/>
</dbReference>
<comment type="subcellular location">
    <subcellularLocation>
        <location evidence="4">Chromosome</location>
        <location evidence="4">Centromere</location>
        <location evidence="4">Kinetochore</location>
    </subcellularLocation>
    <subcellularLocation>
        <location evidence="2">Cytoplasm</location>
        <location evidence="2">Cytoskeleton</location>
        <location evidence="2">Microtubule organizing center</location>
        <location evidence="2">Centrosome</location>
    </subcellularLocation>
    <subcellularLocation>
        <location evidence="1">Cytoplasm</location>
        <location evidence="1">Cytoskeleton</location>
        <location evidence="1">Spindle</location>
    </subcellularLocation>
    <subcellularLocation>
        <location evidence="3">Golgi apparatus</location>
        <location evidence="3">trans-Golgi network</location>
    </subcellularLocation>
</comment>